<dbReference type="InterPro" id="IPR019734">
    <property type="entry name" value="TPR_rpt"/>
</dbReference>
<evidence type="ECO:0000313" key="6">
    <source>
        <dbReference type="Proteomes" id="UP000660339"/>
    </source>
</evidence>
<dbReference type="Gene3D" id="1.10.10.10">
    <property type="entry name" value="Winged helix-like DNA-binding domain superfamily/Winged helix DNA-binding domain"/>
    <property type="match status" value="1"/>
</dbReference>
<evidence type="ECO:0000256" key="3">
    <source>
        <dbReference type="SAM" id="MobiDB-lite"/>
    </source>
</evidence>
<gene>
    <name evidence="5" type="ORF">Cme02nite_50100</name>
</gene>
<keyword evidence="2" id="KW-0804">Transcription</keyword>
<dbReference type="InterPro" id="IPR005158">
    <property type="entry name" value="BTAD"/>
</dbReference>
<comment type="caution">
    <text evidence="5">The sequence shown here is derived from an EMBL/GenBank/DDBJ whole genome shotgun (WGS) entry which is preliminary data.</text>
</comment>
<dbReference type="Pfam" id="PF03704">
    <property type="entry name" value="BTAD"/>
    <property type="match status" value="1"/>
</dbReference>
<dbReference type="SUPFAM" id="SSF46894">
    <property type="entry name" value="C-terminal effector domain of the bipartite response regulators"/>
    <property type="match status" value="1"/>
</dbReference>
<dbReference type="CDD" id="cd15831">
    <property type="entry name" value="BTAD"/>
    <property type="match status" value="1"/>
</dbReference>
<dbReference type="InterPro" id="IPR036388">
    <property type="entry name" value="WH-like_DNA-bd_sf"/>
</dbReference>
<evidence type="ECO:0000259" key="4">
    <source>
        <dbReference type="SMART" id="SM01043"/>
    </source>
</evidence>
<sequence length="1024" mass="108923">MVLRLSLRFRCLGSLEIRSAHEWQAVAGGRARTLLAILMIHAGEPIPVGRVADELWSGAPPASARSLLRGYVLSLRRAIGQDGTAVLTAEANAYCLHVGRESVDAYRFEQLAADGQEALRAGDVDRAARLLDAALTLWCGPAFAAVATSPLIAAYASRLHELHLAALEARMEADLLTGRADKLLGPLSQLMQEHPARERITALWMRALNAQGRRAEALNAYVDARRRLAEDFGIEPGPHLRQAHRDILAEHSVDDPPASDPPATPAAAGRKQPDGTRDAPWQAPASIGDFTGRDTELAGCLKVLDQGPGTAMHLVAVSGRAGVGKTTLTTRLAHLLRDAYPHGQLYADLHGDSAQPTAPGDVLGRFLRALGVQGSEMPETTDERSALLRSRLAGNRVLILLDNAAGEQQVRPLLPGSGPSAAVVVSRRRLSALDVSHFVDLDVFSPACALSLLEQIAGTERVTAEPAAASALTALCGHLPLAVRIAAARVSASPGTPMSWLVQQLVDERSRLDELSIGDLDVRTTIAAGYQGLSTVEQRTLCRLALLDAADFPAWAVAAAADLTTAENRQVLRALVDRRLLDEVRVDQAGQLRYGLHCLVRIFAREPARQEPPAAQLAVIERALDSWLALAQTASAALAAATLADIRPPRPAAAGGDGVEAAAGSPSAWFEAERAAIAAAVAQAAGLGRADLSWGLAAAAHGFYELRDLFDDGQHAHETALSACRAAGDRLGEAVMLRDLADLHSSKPGSDIGRKLELAAAALRLFQQVRHTRGEADALYLCATVHRTRGEHAEAVTRLEESLQACRAADYHLGELHVWQLLGIVRRQQGRNDEALNYANRALTIARDLGSSRDQSVALGLIGIIRRDQDEPHEAEQALVAAIAIAEESGDPVQLAFLHGHLGALYVGSGHPRARPVLERGLELSRASHSVFGQALALNALGRLDLADGDAPAALDRLGASAQLYRDAQNTYAEARALAALAEAHRLAGDPEQARSSARAAVLIFRQLGNDTEADQTALLAGER</sequence>
<dbReference type="InterPro" id="IPR051677">
    <property type="entry name" value="AfsR-DnrI-RedD_regulator"/>
</dbReference>
<dbReference type="GO" id="GO:0006355">
    <property type="term" value="P:regulation of DNA-templated transcription"/>
    <property type="evidence" value="ECO:0007669"/>
    <property type="project" value="InterPro"/>
</dbReference>
<dbReference type="GO" id="GO:0003677">
    <property type="term" value="F:DNA binding"/>
    <property type="evidence" value="ECO:0007669"/>
    <property type="project" value="InterPro"/>
</dbReference>
<dbReference type="EMBL" id="BONJ01000028">
    <property type="protein sequence ID" value="GIG16678.1"/>
    <property type="molecule type" value="Genomic_DNA"/>
</dbReference>
<dbReference type="SUPFAM" id="SSF48452">
    <property type="entry name" value="TPR-like"/>
    <property type="match status" value="3"/>
</dbReference>
<dbReference type="SUPFAM" id="SSF52540">
    <property type="entry name" value="P-loop containing nucleoside triphosphate hydrolases"/>
    <property type="match status" value="1"/>
</dbReference>
<dbReference type="Gene3D" id="1.25.40.10">
    <property type="entry name" value="Tetratricopeptide repeat domain"/>
    <property type="match status" value="3"/>
</dbReference>
<accession>A0A8J3LE86</accession>
<proteinExistence type="predicted"/>
<keyword evidence="1" id="KW-0805">Transcription regulation</keyword>
<protein>
    <submittedName>
        <fullName evidence="5">SARP family transcriptional regulator</fullName>
    </submittedName>
</protein>
<dbReference type="SMART" id="SM00028">
    <property type="entry name" value="TPR"/>
    <property type="match status" value="4"/>
</dbReference>
<dbReference type="Pfam" id="PF13401">
    <property type="entry name" value="AAA_22"/>
    <property type="match status" value="1"/>
</dbReference>
<dbReference type="SMART" id="SM01043">
    <property type="entry name" value="BTAD"/>
    <property type="match status" value="1"/>
</dbReference>
<dbReference type="InterPro" id="IPR027417">
    <property type="entry name" value="P-loop_NTPase"/>
</dbReference>
<dbReference type="PANTHER" id="PTHR35807:SF1">
    <property type="entry name" value="TRANSCRIPTIONAL REGULATOR REDD"/>
    <property type="match status" value="1"/>
</dbReference>
<feature type="region of interest" description="Disordered" evidence="3">
    <location>
        <begin position="252"/>
        <end position="288"/>
    </location>
</feature>
<dbReference type="PRINTS" id="PR00364">
    <property type="entry name" value="DISEASERSIST"/>
</dbReference>
<dbReference type="Proteomes" id="UP000660339">
    <property type="component" value="Unassembled WGS sequence"/>
</dbReference>
<dbReference type="GO" id="GO:0043531">
    <property type="term" value="F:ADP binding"/>
    <property type="evidence" value="ECO:0007669"/>
    <property type="project" value="InterPro"/>
</dbReference>
<dbReference type="Gene3D" id="3.40.50.300">
    <property type="entry name" value="P-loop containing nucleotide triphosphate hydrolases"/>
    <property type="match status" value="1"/>
</dbReference>
<dbReference type="InterPro" id="IPR049945">
    <property type="entry name" value="AAA_22"/>
</dbReference>
<dbReference type="PANTHER" id="PTHR35807">
    <property type="entry name" value="TRANSCRIPTIONAL REGULATOR REDD-RELATED"/>
    <property type="match status" value="1"/>
</dbReference>
<dbReference type="InterPro" id="IPR011990">
    <property type="entry name" value="TPR-like_helical_dom_sf"/>
</dbReference>
<feature type="domain" description="Bacterial transcriptional activator" evidence="4">
    <location>
        <begin position="103"/>
        <end position="248"/>
    </location>
</feature>
<evidence type="ECO:0000256" key="2">
    <source>
        <dbReference type="ARBA" id="ARBA00023163"/>
    </source>
</evidence>
<organism evidence="5 6">
    <name type="scientific">Catellatospora methionotrophica</name>
    <dbReference type="NCBI Taxonomy" id="121620"/>
    <lineage>
        <taxon>Bacteria</taxon>
        <taxon>Bacillati</taxon>
        <taxon>Actinomycetota</taxon>
        <taxon>Actinomycetes</taxon>
        <taxon>Micromonosporales</taxon>
        <taxon>Micromonosporaceae</taxon>
        <taxon>Catellatospora</taxon>
    </lineage>
</organism>
<dbReference type="AlphaFoldDB" id="A0A8J3LE86"/>
<evidence type="ECO:0000313" key="5">
    <source>
        <dbReference type="EMBL" id="GIG16678.1"/>
    </source>
</evidence>
<evidence type="ECO:0000256" key="1">
    <source>
        <dbReference type="ARBA" id="ARBA00023015"/>
    </source>
</evidence>
<dbReference type="Pfam" id="PF13424">
    <property type="entry name" value="TPR_12"/>
    <property type="match status" value="1"/>
</dbReference>
<reference evidence="5" key="1">
    <citation type="submission" date="2021-01" db="EMBL/GenBank/DDBJ databases">
        <title>Whole genome shotgun sequence of Catellatospora methionotrophica NBRC 14553.</title>
        <authorList>
            <person name="Komaki H."/>
            <person name="Tamura T."/>
        </authorList>
    </citation>
    <scope>NUCLEOTIDE SEQUENCE</scope>
    <source>
        <strain evidence="5">NBRC 14553</strain>
    </source>
</reference>
<dbReference type="InterPro" id="IPR016032">
    <property type="entry name" value="Sig_transdc_resp-reg_C-effctor"/>
</dbReference>
<name>A0A8J3LE86_9ACTN</name>
<keyword evidence="6" id="KW-1185">Reference proteome</keyword>